<dbReference type="InterPro" id="IPR044855">
    <property type="entry name" value="CoA-Trfase_III_dom3_sf"/>
</dbReference>
<reference evidence="2 3" key="1">
    <citation type="submission" date="2019-05" db="EMBL/GenBank/DDBJ databases">
        <title>Marivita sp. nov. isolated from sea sediment.</title>
        <authorList>
            <person name="Kim W."/>
        </authorList>
    </citation>
    <scope>NUCLEOTIDE SEQUENCE [LARGE SCALE GENOMIC DNA]</scope>
    <source>
        <strain evidence="2 3">CAU 1492</strain>
    </source>
</reference>
<dbReference type="Gene3D" id="3.30.1540.10">
    <property type="entry name" value="formyl-coa transferase, domain 3"/>
    <property type="match status" value="1"/>
</dbReference>
<evidence type="ECO:0000313" key="2">
    <source>
        <dbReference type="EMBL" id="TMV09259.1"/>
    </source>
</evidence>
<dbReference type="EMBL" id="VCPC01000005">
    <property type="protein sequence ID" value="TMV09259.1"/>
    <property type="molecule type" value="Genomic_DNA"/>
</dbReference>
<keyword evidence="3" id="KW-1185">Reference proteome</keyword>
<gene>
    <name evidence="2" type="ORF">FGK64_19435</name>
</gene>
<dbReference type="Pfam" id="PF02515">
    <property type="entry name" value="CoA_transf_3"/>
    <property type="match status" value="1"/>
</dbReference>
<dbReference type="SUPFAM" id="SSF89796">
    <property type="entry name" value="CoA-transferase family III (CaiB/BaiF)"/>
    <property type="match status" value="1"/>
</dbReference>
<accession>A0ABY2X1U5</accession>
<organism evidence="2 3">
    <name type="scientific">Arenibacterium halophilum</name>
    <dbReference type="NCBI Taxonomy" id="2583821"/>
    <lineage>
        <taxon>Bacteria</taxon>
        <taxon>Pseudomonadati</taxon>
        <taxon>Pseudomonadota</taxon>
        <taxon>Alphaproteobacteria</taxon>
        <taxon>Rhodobacterales</taxon>
        <taxon>Paracoccaceae</taxon>
        <taxon>Arenibacterium</taxon>
    </lineage>
</organism>
<comment type="caution">
    <text evidence="2">The sequence shown here is derived from an EMBL/GenBank/DDBJ whole genome shotgun (WGS) entry which is preliminary data.</text>
</comment>
<dbReference type="GO" id="GO:0016740">
    <property type="term" value="F:transferase activity"/>
    <property type="evidence" value="ECO:0007669"/>
    <property type="project" value="UniProtKB-KW"/>
</dbReference>
<dbReference type="Proteomes" id="UP001191082">
    <property type="component" value="Unassembled WGS sequence"/>
</dbReference>
<dbReference type="PANTHER" id="PTHR48207">
    <property type="entry name" value="SUCCINATE--HYDROXYMETHYLGLUTARATE COA-TRANSFERASE"/>
    <property type="match status" value="1"/>
</dbReference>
<keyword evidence="1 2" id="KW-0808">Transferase</keyword>
<dbReference type="InterPro" id="IPR003673">
    <property type="entry name" value="CoA-Trfase_fam_III"/>
</dbReference>
<sequence length="411" mass="43542">MKDAHPTSARAVATEDLPLAGIRVVEFSHMVMGPACGLVLADLGAEVIKIEPAGKGDNTRRLGGSGTGYFAMFSRNKKSIAIDIKSDEGRKVVRDLVKTADIFTENFRPGALDKMGFGYEALSQINPGLIYVSLKGFLAGPYEERTALDEVVQMMAGLAYMTGLPGKPMRAGASVNDVMGGMFGAIGALAALNRRNATGKGEYVTSGLFENCVFLVGQHMAQSAITEQPLQPMSLRTPAWGVYDIFETSDGAQLFLSAVTDKQWQGLCNAFGWNDLGHDARLATNTDRVAARATLVPELAQRLKAHPRARIVDTANAAGLPWADVNTPDAMKTDPHLVDSGGLVDVTLDDGKEMALPALPIGFGSARFGLRGDLPAIGADGADILADIGYSPEQVAAMTASGVLSQSERKR</sequence>
<name>A0ABY2X1U5_9RHOB</name>
<evidence type="ECO:0000313" key="3">
    <source>
        <dbReference type="Proteomes" id="UP001191082"/>
    </source>
</evidence>
<evidence type="ECO:0000256" key="1">
    <source>
        <dbReference type="ARBA" id="ARBA00022679"/>
    </source>
</evidence>
<protein>
    <submittedName>
        <fullName evidence="2">CoA transferase</fullName>
    </submittedName>
</protein>
<dbReference type="PANTHER" id="PTHR48207:SF3">
    <property type="entry name" value="SUCCINATE--HYDROXYMETHYLGLUTARATE COA-TRANSFERASE"/>
    <property type="match status" value="1"/>
</dbReference>
<proteinExistence type="predicted"/>
<dbReference type="InterPro" id="IPR023606">
    <property type="entry name" value="CoA-Trfase_III_dom_1_sf"/>
</dbReference>
<dbReference type="Gene3D" id="3.40.50.10540">
    <property type="entry name" value="Crotonobetainyl-coa:carnitine coa-transferase, domain 1"/>
    <property type="match status" value="1"/>
</dbReference>
<dbReference type="RefSeq" id="WP_138865531.1">
    <property type="nucleotide sequence ID" value="NZ_VCPC01000005.1"/>
</dbReference>
<dbReference type="InterPro" id="IPR050483">
    <property type="entry name" value="CoA-transferase_III_domain"/>
</dbReference>